<feature type="binding site" evidence="7">
    <location>
        <position position="226"/>
    </location>
    <ligand>
        <name>ATP</name>
        <dbReference type="ChEBI" id="CHEBI:30616"/>
    </ligand>
</feature>
<gene>
    <name evidence="13 14" type="primary">LOC116407930</name>
    <name evidence="12" type="synonym">LOC105948004</name>
</gene>
<keyword evidence="5" id="KW-0418">Kinase</keyword>
<evidence type="ECO:0000256" key="1">
    <source>
        <dbReference type="ARBA" id="ARBA00022527"/>
    </source>
</evidence>
<dbReference type="RefSeq" id="XP_031750073.1">
    <property type="nucleotide sequence ID" value="XM_031894213.1"/>
</dbReference>
<feature type="compositionally biased region" description="Basic and acidic residues" evidence="9">
    <location>
        <begin position="100"/>
        <end position="111"/>
    </location>
</feature>
<dbReference type="GeneID" id="116407930"/>
<dbReference type="Xenbase" id="XB-GENE-29093523">
    <property type="gene designation" value="LOC116407930"/>
</dbReference>
<evidence type="ECO:0000256" key="2">
    <source>
        <dbReference type="ARBA" id="ARBA00022553"/>
    </source>
</evidence>
<evidence type="ECO:0000256" key="3">
    <source>
        <dbReference type="ARBA" id="ARBA00022679"/>
    </source>
</evidence>
<proteinExistence type="inferred from homology"/>
<dbReference type="InterPro" id="IPR008271">
    <property type="entry name" value="Ser/Thr_kinase_AS"/>
</dbReference>
<evidence type="ECO:0000313" key="12">
    <source>
        <dbReference type="RefSeq" id="XP_031750062.1"/>
    </source>
</evidence>
<feature type="compositionally biased region" description="Basic and acidic residues" evidence="9">
    <location>
        <begin position="73"/>
        <end position="89"/>
    </location>
</feature>
<evidence type="ECO:0000313" key="11">
    <source>
        <dbReference type="Proteomes" id="UP000008143"/>
    </source>
</evidence>
<evidence type="ECO:0000313" key="13">
    <source>
        <dbReference type="RefSeq" id="XP_031750073.1"/>
    </source>
</evidence>
<dbReference type="PROSITE" id="PS50011">
    <property type="entry name" value="PROTEIN_KINASE_DOM"/>
    <property type="match status" value="1"/>
</dbReference>
<dbReference type="OrthoDB" id="9618847at2759"/>
<name>A0A8J1IWZ7_XENTR</name>
<keyword evidence="1 8" id="KW-0723">Serine/threonine-protein kinase</keyword>
<comment type="similarity">
    <text evidence="8">Belongs to the protein kinase superfamily.</text>
</comment>
<dbReference type="SUPFAM" id="SSF56112">
    <property type="entry name" value="Protein kinase-like (PK-like)"/>
    <property type="match status" value="1"/>
</dbReference>
<keyword evidence="2" id="KW-0597">Phosphoprotein</keyword>
<dbReference type="Gene3D" id="1.10.510.10">
    <property type="entry name" value="Transferase(Phosphotransferase) domain 1"/>
    <property type="match status" value="1"/>
</dbReference>
<evidence type="ECO:0000313" key="14">
    <source>
        <dbReference type="Xenbase" id="XB-GENE-29093523"/>
    </source>
</evidence>
<protein>
    <submittedName>
        <fullName evidence="12 13">Protein kinase C theta type-like</fullName>
    </submittedName>
</protein>
<dbReference type="GO" id="GO:0035556">
    <property type="term" value="P:intracellular signal transduction"/>
    <property type="evidence" value="ECO:0000318"/>
    <property type="project" value="GO_Central"/>
</dbReference>
<feature type="compositionally biased region" description="Basic and acidic residues" evidence="9">
    <location>
        <begin position="11"/>
        <end position="38"/>
    </location>
</feature>
<keyword evidence="4 7" id="KW-0547">Nucleotide-binding</keyword>
<dbReference type="PROSITE" id="PS00107">
    <property type="entry name" value="PROTEIN_KINASE_ATP"/>
    <property type="match status" value="1"/>
</dbReference>
<evidence type="ECO:0000256" key="5">
    <source>
        <dbReference type="ARBA" id="ARBA00022777"/>
    </source>
</evidence>
<dbReference type="SMART" id="SM00220">
    <property type="entry name" value="S_TKc"/>
    <property type="match status" value="1"/>
</dbReference>
<dbReference type="InterPro" id="IPR011009">
    <property type="entry name" value="Kinase-like_dom_sf"/>
</dbReference>
<feature type="region of interest" description="Disordered" evidence="9">
    <location>
        <begin position="135"/>
        <end position="157"/>
    </location>
</feature>
<dbReference type="AlphaFoldDB" id="A0A8J1IWZ7"/>
<evidence type="ECO:0000256" key="4">
    <source>
        <dbReference type="ARBA" id="ARBA00022741"/>
    </source>
</evidence>
<dbReference type="GO" id="GO:0005524">
    <property type="term" value="F:ATP binding"/>
    <property type="evidence" value="ECO:0007669"/>
    <property type="project" value="UniProtKB-UniRule"/>
</dbReference>
<dbReference type="Pfam" id="PF00069">
    <property type="entry name" value="Pkinase"/>
    <property type="match status" value="1"/>
</dbReference>
<dbReference type="GO" id="GO:0004674">
    <property type="term" value="F:protein serine/threonine kinase activity"/>
    <property type="evidence" value="ECO:0000318"/>
    <property type="project" value="GO_Central"/>
</dbReference>
<dbReference type="PROSITE" id="PS00108">
    <property type="entry name" value="PROTEIN_KINASE_ST"/>
    <property type="match status" value="1"/>
</dbReference>
<feature type="region of interest" description="Disordered" evidence="9">
    <location>
        <begin position="73"/>
        <end position="123"/>
    </location>
</feature>
<dbReference type="InterPro" id="IPR017441">
    <property type="entry name" value="Protein_kinase_ATP_BS"/>
</dbReference>
<reference evidence="12 13" key="1">
    <citation type="submission" date="2025-04" db="UniProtKB">
        <authorList>
            <consortium name="RefSeq"/>
        </authorList>
    </citation>
    <scope>IDENTIFICATION</scope>
    <source>
        <strain evidence="12 13">Nigerian</strain>
        <tissue evidence="12 13">Liver and blood</tissue>
    </source>
</reference>
<dbReference type="Gene3D" id="3.30.200.20">
    <property type="entry name" value="Phosphorylase Kinase, domain 1"/>
    <property type="match status" value="1"/>
</dbReference>
<keyword evidence="6 7" id="KW-0067">ATP-binding</keyword>
<keyword evidence="3" id="KW-0808">Transferase</keyword>
<dbReference type="InterPro" id="IPR000719">
    <property type="entry name" value="Prot_kinase_dom"/>
</dbReference>
<dbReference type="AGR" id="Xenbase:XB-GENE-29093523"/>
<dbReference type="KEGG" id="xtr:105948004"/>
<organism evidence="11 13">
    <name type="scientific">Xenopus tropicalis</name>
    <name type="common">Western clawed frog</name>
    <name type="synonym">Silurana tropicalis</name>
    <dbReference type="NCBI Taxonomy" id="8364"/>
    <lineage>
        <taxon>Eukaryota</taxon>
        <taxon>Metazoa</taxon>
        <taxon>Chordata</taxon>
        <taxon>Craniata</taxon>
        <taxon>Vertebrata</taxon>
        <taxon>Euteleostomi</taxon>
        <taxon>Amphibia</taxon>
        <taxon>Batrachia</taxon>
        <taxon>Anura</taxon>
        <taxon>Pipoidea</taxon>
        <taxon>Pipidae</taxon>
        <taxon>Xenopodinae</taxon>
        <taxon>Xenopus</taxon>
        <taxon>Silurana</taxon>
    </lineage>
</organism>
<evidence type="ECO:0000256" key="9">
    <source>
        <dbReference type="SAM" id="MobiDB-lite"/>
    </source>
</evidence>
<evidence type="ECO:0000256" key="7">
    <source>
        <dbReference type="PROSITE-ProRule" id="PRU10141"/>
    </source>
</evidence>
<keyword evidence="11" id="KW-1185">Reference proteome</keyword>
<evidence type="ECO:0000256" key="6">
    <source>
        <dbReference type="ARBA" id="ARBA00022840"/>
    </source>
</evidence>
<accession>A0A8J1IWZ7</accession>
<evidence type="ECO:0000259" key="10">
    <source>
        <dbReference type="PROSITE" id="PS50011"/>
    </source>
</evidence>
<sequence length="497" mass="55987">MDSQLNSKKRKLEDFQINKKMKREEESRDKNLTKEIKARESNALGFTAMCFAALRSLHRKLKETFIASAWAKTEKSVKNEAPQRKRKAEEEEYLPNKKKREGENPKAEAKRGALSPPGTSGVIASAAVRGPENMKSFVPFPTQGVKRPRAKEPTEGTVKRLRGENQEIDEPKLQPAPSASALPVGPTGLLNSFIFYKILGKGGFGKVLLARELDTKQLVAVKVVKKNILRNSVASIMIEKEILEAAMDCNFLTEAFATFQTEDNIYFVMDYLSGGSLYDFYQRNKPLNINTIRFLAAEMICGLKSLHSMGYIHRDLKLENVLLDSRGHAKIADFGLAAHMINGKAKGCVGTRGYVAPEVLCRDKYDYTVDYYSLGVILFRMATGLKLEQEPTPESKAQIHSMSPELRDFILKLVCDNPEERMRFVCSIKDHPFLGPIDWEALENRKLKPPYIMPQPKKLGESVPYGTLMQSKGEKIPLTTSQQELFRGIPFVRNCNT</sequence>
<dbReference type="OMA" id="CDNQPYI"/>
<dbReference type="PANTHER" id="PTHR24351">
    <property type="entry name" value="RIBOSOMAL PROTEIN S6 KINASE"/>
    <property type="match status" value="1"/>
</dbReference>
<feature type="domain" description="Protein kinase" evidence="10">
    <location>
        <begin position="193"/>
        <end position="434"/>
    </location>
</feature>
<feature type="region of interest" description="Disordered" evidence="9">
    <location>
        <begin position="1"/>
        <end position="38"/>
    </location>
</feature>
<dbReference type="RefSeq" id="XP_031750062.1">
    <property type="nucleotide sequence ID" value="XM_031894202.1"/>
</dbReference>
<evidence type="ECO:0000256" key="8">
    <source>
        <dbReference type="RuleBase" id="RU000304"/>
    </source>
</evidence>
<dbReference type="KEGG" id="xtr:116407930"/>
<dbReference type="Proteomes" id="UP000008143">
    <property type="component" value="Chromosome 1"/>
</dbReference>